<gene>
    <name evidence="1" type="ORF">EVOR1521_LOCUS2171</name>
</gene>
<proteinExistence type="predicted"/>
<organism evidence="1 2">
    <name type="scientific">Effrenium voratum</name>
    <dbReference type="NCBI Taxonomy" id="2562239"/>
    <lineage>
        <taxon>Eukaryota</taxon>
        <taxon>Sar</taxon>
        <taxon>Alveolata</taxon>
        <taxon>Dinophyceae</taxon>
        <taxon>Suessiales</taxon>
        <taxon>Symbiodiniaceae</taxon>
        <taxon>Effrenium</taxon>
    </lineage>
</organism>
<evidence type="ECO:0000313" key="1">
    <source>
        <dbReference type="EMBL" id="CAJ1372012.1"/>
    </source>
</evidence>
<dbReference type="Proteomes" id="UP001178507">
    <property type="component" value="Unassembled WGS sequence"/>
</dbReference>
<dbReference type="EMBL" id="CAUJNA010000110">
    <property type="protein sequence ID" value="CAJ1372012.1"/>
    <property type="molecule type" value="Genomic_DNA"/>
</dbReference>
<protein>
    <submittedName>
        <fullName evidence="1">Uncharacterized protein</fullName>
    </submittedName>
</protein>
<keyword evidence="2" id="KW-1185">Reference proteome</keyword>
<sequence>VDIIIHNTGDGCMDVVKVIYLEKTISSNARSGHGFCAVKKATQWALARMCGRHVHWHELHEKSPDKSQCSLQKANSSQWSPENDDLAEGVRYINSFAPECDALNEQTFWILTNIKPDCGSPVAGWPEMKVRWSGRYCDARMAKSSRGSCLQIQHPAAFFQLVGPLFEFARMKDILAVMKRCVTFVFTESALCVRLPSECHDAIVHRITKDNMHLDLLALKDKHLYGSYKNGVTLYGPNHTAEVAREQSMIGHGVERMAQFFTTVKKYVEDCDCRHGFALFVFFRGSKFRRIRSKSPARGIAAIRTTVSPAMSEAPDHPDQADTLLPDIDADAAAPTSLEPSDGVLADFEADEDVVSLIA</sequence>
<dbReference type="AlphaFoldDB" id="A0AA36HMV3"/>
<feature type="non-terminal residue" evidence="1">
    <location>
        <position position="359"/>
    </location>
</feature>
<reference evidence="1" key="1">
    <citation type="submission" date="2023-08" db="EMBL/GenBank/DDBJ databases">
        <authorList>
            <person name="Chen Y."/>
            <person name="Shah S."/>
            <person name="Dougan E. K."/>
            <person name="Thang M."/>
            <person name="Chan C."/>
        </authorList>
    </citation>
    <scope>NUCLEOTIDE SEQUENCE</scope>
</reference>
<name>A0AA36HMV3_9DINO</name>
<comment type="caution">
    <text evidence="1">The sequence shown here is derived from an EMBL/GenBank/DDBJ whole genome shotgun (WGS) entry which is preliminary data.</text>
</comment>
<accession>A0AA36HMV3</accession>
<evidence type="ECO:0000313" key="2">
    <source>
        <dbReference type="Proteomes" id="UP001178507"/>
    </source>
</evidence>